<keyword evidence="2" id="KW-0808">Transferase</keyword>
<dbReference type="Pfam" id="PF08241">
    <property type="entry name" value="Methyltransf_11"/>
    <property type="match status" value="1"/>
</dbReference>
<dbReference type="KEGG" id="wna:KA717_38520"/>
<dbReference type="InterPro" id="IPR029063">
    <property type="entry name" value="SAM-dependent_MTases_sf"/>
</dbReference>
<sequence>MNEKLKYELESFEGMWKDGYFEGDPLNPMARSSYRQLGFISTLHATYLRCIRPYVNSNTVSLEIGPGRGAWTRSLLPSKEVYALDALPEEHNRFFEYLGYPKNVKYFQVKDFKCEILPEEYFDYMFSYGCLCHVSLEGIREYAVNIYPKLKRGSNCFWMVADHDKYNSAVSNLNDLSILTAMIPRSRMYLPLKWLSRYLVRRIGPASIAEQPQPSKWYNAGIERTCSMLKEVGYHIVDPDVGTCLRDPVIHFIKP</sequence>
<dbReference type="SUPFAM" id="SSF53335">
    <property type="entry name" value="S-adenosyl-L-methionine-dependent methyltransferases"/>
    <property type="match status" value="1"/>
</dbReference>
<gene>
    <name evidence="2" type="ORF">KA717_38520</name>
</gene>
<dbReference type="GO" id="GO:0008757">
    <property type="term" value="F:S-adenosylmethionine-dependent methyltransferase activity"/>
    <property type="evidence" value="ECO:0007669"/>
    <property type="project" value="InterPro"/>
</dbReference>
<dbReference type="AlphaFoldDB" id="A0A977KWK2"/>
<dbReference type="InterPro" id="IPR013216">
    <property type="entry name" value="Methyltransf_11"/>
</dbReference>
<dbReference type="CDD" id="cd02440">
    <property type="entry name" value="AdoMet_MTases"/>
    <property type="match status" value="1"/>
</dbReference>
<evidence type="ECO:0000313" key="2">
    <source>
        <dbReference type="EMBL" id="UXE61207.1"/>
    </source>
</evidence>
<keyword evidence="2" id="KW-0489">Methyltransferase</keyword>
<reference evidence="2" key="1">
    <citation type="submission" date="2021-04" db="EMBL/GenBank/DDBJ databases">
        <title>Genome sequence of Woronichinia naegeliana from Washington state freshwater lake bloom.</title>
        <authorList>
            <person name="Dreher T.W."/>
        </authorList>
    </citation>
    <scope>NUCLEOTIDE SEQUENCE</scope>
    <source>
        <strain evidence="2">WA131</strain>
    </source>
</reference>
<dbReference type="GO" id="GO:0032259">
    <property type="term" value="P:methylation"/>
    <property type="evidence" value="ECO:0007669"/>
    <property type="project" value="UniProtKB-KW"/>
</dbReference>
<dbReference type="Proteomes" id="UP001065613">
    <property type="component" value="Chromosome"/>
</dbReference>
<proteinExistence type="predicted"/>
<dbReference type="EMBL" id="CP073041">
    <property type="protein sequence ID" value="UXE61207.1"/>
    <property type="molecule type" value="Genomic_DNA"/>
</dbReference>
<protein>
    <submittedName>
        <fullName evidence="2">Class I SAM-dependent methyltransferase</fullName>
    </submittedName>
</protein>
<feature type="domain" description="Methyltransferase type 11" evidence="1">
    <location>
        <begin position="62"/>
        <end position="154"/>
    </location>
</feature>
<accession>A0A977KWK2</accession>
<dbReference type="Gene3D" id="3.40.50.150">
    <property type="entry name" value="Vaccinia Virus protein VP39"/>
    <property type="match status" value="1"/>
</dbReference>
<name>A0A977KWK2_9CYAN</name>
<organism evidence="2">
    <name type="scientific">Woronichinia naegeliana WA131</name>
    <dbReference type="NCBI Taxonomy" id="2824559"/>
    <lineage>
        <taxon>Bacteria</taxon>
        <taxon>Bacillati</taxon>
        <taxon>Cyanobacteriota</taxon>
        <taxon>Cyanophyceae</taxon>
        <taxon>Synechococcales</taxon>
        <taxon>Coelosphaeriaceae</taxon>
        <taxon>Woronichinia</taxon>
    </lineage>
</organism>
<evidence type="ECO:0000259" key="1">
    <source>
        <dbReference type="Pfam" id="PF08241"/>
    </source>
</evidence>